<dbReference type="PANTHER" id="PTHR33406">
    <property type="entry name" value="MEMBRANE PROTEIN MJ1562-RELATED"/>
    <property type="match status" value="1"/>
</dbReference>
<dbReference type="AlphaFoldDB" id="A0A7W4VYM8"/>
<dbReference type="EMBL" id="JACHWR010000003">
    <property type="protein sequence ID" value="MBB3044196.1"/>
    <property type="molecule type" value="Genomic_DNA"/>
</dbReference>
<keyword evidence="4 7" id="KW-0812">Transmembrane</keyword>
<feature type="transmembrane region" description="Helical" evidence="7">
    <location>
        <begin position="533"/>
        <end position="552"/>
    </location>
</feature>
<dbReference type="PANTHER" id="PTHR33406:SF6">
    <property type="entry name" value="MEMBRANE PROTEIN YDGH-RELATED"/>
    <property type="match status" value="1"/>
</dbReference>
<evidence type="ECO:0000256" key="4">
    <source>
        <dbReference type="ARBA" id="ARBA00022692"/>
    </source>
</evidence>
<feature type="transmembrane region" description="Helical" evidence="7">
    <location>
        <begin position="285"/>
        <end position="308"/>
    </location>
</feature>
<evidence type="ECO:0000256" key="6">
    <source>
        <dbReference type="ARBA" id="ARBA00023136"/>
    </source>
</evidence>
<dbReference type="RefSeq" id="WP_221200081.1">
    <property type="nucleotide sequence ID" value="NZ_JACHWR010000003.1"/>
</dbReference>
<evidence type="ECO:0000256" key="2">
    <source>
        <dbReference type="ARBA" id="ARBA00010157"/>
    </source>
</evidence>
<feature type="domain" description="SSD" evidence="8">
    <location>
        <begin position="208"/>
        <end position="339"/>
    </location>
</feature>
<evidence type="ECO:0000313" key="9">
    <source>
        <dbReference type="EMBL" id="MBB3044196.1"/>
    </source>
</evidence>
<feature type="transmembrane region" description="Helical" evidence="7">
    <location>
        <begin position="662"/>
        <end position="684"/>
    </location>
</feature>
<dbReference type="Proteomes" id="UP000589626">
    <property type="component" value="Unassembled WGS sequence"/>
</dbReference>
<organism evidence="9 10">
    <name type="scientific">Nocardioides soli</name>
    <dbReference type="NCBI Taxonomy" id="1036020"/>
    <lineage>
        <taxon>Bacteria</taxon>
        <taxon>Bacillati</taxon>
        <taxon>Actinomycetota</taxon>
        <taxon>Actinomycetes</taxon>
        <taxon>Propionibacteriales</taxon>
        <taxon>Nocardioidaceae</taxon>
        <taxon>Nocardioides</taxon>
    </lineage>
</organism>
<evidence type="ECO:0000256" key="7">
    <source>
        <dbReference type="SAM" id="Phobius"/>
    </source>
</evidence>
<reference evidence="9 10" key="1">
    <citation type="submission" date="2020-08" db="EMBL/GenBank/DDBJ databases">
        <title>Sequencing the genomes of 1000 actinobacteria strains.</title>
        <authorList>
            <person name="Klenk H.-P."/>
        </authorList>
    </citation>
    <scope>NUCLEOTIDE SEQUENCE [LARGE SCALE GENOMIC DNA]</scope>
    <source>
        <strain evidence="9 10">DSM 105498</strain>
    </source>
</reference>
<dbReference type="InterPro" id="IPR000731">
    <property type="entry name" value="SSD"/>
</dbReference>
<comment type="caution">
    <text evidence="9">The sequence shown here is derived from an EMBL/GenBank/DDBJ whole genome shotgun (WGS) entry which is preliminary data.</text>
</comment>
<keyword evidence="10" id="KW-1185">Reference proteome</keyword>
<feature type="transmembrane region" description="Helical" evidence="7">
    <location>
        <begin position="632"/>
        <end position="656"/>
    </location>
</feature>
<accession>A0A7W4VYM8</accession>
<dbReference type="InterPro" id="IPR050545">
    <property type="entry name" value="Mycobact_MmpL"/>
</dbReference>
<evidence type="ECO:0000256" key="3">
    <source>
        <dbReference type="ARBA" id="ARBA00022475"/>
    </source>
</evidence>
<feature type="transmembrane region" description="Helical" evidence="7">
    <location>
        <begin position="242"/>
        <end position="264"/>
    </location>
</feature>
<sequence>MSSFGSPRSRFSRRAAWLVVLGWVILVGALAALAPSLDSVESNDDDNPPADSMSMRAAALARTELGVDSTPPAIVVIRSDSPDSTRDAAGAITAAIESADLDPVAGILDSRSGPAGAGLATADGTAEAVVVALTGDPADDQFRDAVVELREIASAHAPADVDVAVTGPAAIVVDAVKVFGGSNKVLLLGTVALVIVLLFAIYRSPVLVVVSLVGVGFAMRLAEGLGALLAEAGLIQISGQTASIMTVLLFGVGTDYALIIFSRFREALSTTDDPSVAVAAATRSVSAALLASMSTIVAAVLALLTAVTPTLHAFGPYLAIGVVSMAAVAFTLTPALLVLTGRFAFWPRRAPVLGQPLRDPRTWSRVADLAIGAPRRVLAGGLAALALLSTGLIGVHQTFDLVSGFRIETESAAGSELLGDAFGPGAIAPSRVIVRSEAPIDERQVETIRTALTTAPGVAGLGATTTSPDDRSVGIDVTLDANPYGAEAMDRVPQLRASVDEAADQAGVHDVEVLIGGETAVAADTREALDRDLLVVGAVMLLAVAVILGIVLRSVLAPVYLTATLLASYAATMGLTAFITITVGGDLGIGNRVAVYVLVFLVALGVDYTIFMMTRYRQELATQDPAAALRTAIVRTGGVISSAGVILAGTFAVLMTQPIRELYQFGLAMAIGILLDTFVIRPLLVPACIRLLGRNALWPSRPTHL</sequence>
<evidence type="ECO:0000256" key="1">
    <source>
        <dbReference type="ARBA" id="ARBA00004651"/>
    </source>
</evidence>
<keyword evidence="3" id="KW-1003">Cell membrane</keyword>
<dbReference type="InterPro" id="IPR004869">
    <property type="entry name" value="MMPL_dom"/>
</dbReference>
<proteinExistence type="inferred from homology"/>
<feature type="transmembrane region" description="Helical" evidence="7">
    <location>
        <begin position="185"/>
        <end position="202"/>
    </location>
</feature>
<evidence type="ECO:0000259" key="8">
    <source>
        <dbReference type="PROSITE" id="PS50156"/>
    </source>
</evidence>
<dbReference type="Pfam" id="PF03176">
    <property type="entry name" value="MMPL"/>
    <property type="match status" value="2"/>
</dbReference>
<feature type="transmembrane region" description="Helical" evidence="7">
    <location>
        <begin position="314"/>
        <end position="339"/>
    </location>
</feature>
<comment type="subcellular location">
    <subcellularLocation>
        <location evidence="1">Cell membrane</location>
        <topology evidence="1">Multi-pass membrane protein</topology>
    </subcellularLocation>
</comment>
<feature type="transmembrane region" description="Helical" evidence="7">
    <location>
        <begin position="559"/>
        <end position="581"/>
    </location>
</feature>
<feature type="transmembrane region" description="Helical" evidence="7">
    <location>
        <begin position="593"/>
        <end position="611"/>
    </location>
</feature>
<comment type="similarity">
    <text evidence="2">Belongs to the resistance-nodulation-cell division (RND) (TC 2.A.6) family. MmpL subfamily.</text>
</comment>
<protein>
    <submittedName>
        <fullName evidence="9">RND superfamily putative drug exporter</fullName>
    </submittedName>
</protein>
<keyword evidence="6 7" id="KW-0472">Membrane</keyword>
<dbReference type="GO" id="GO:0005886">
    <property type="term" value="C:plasma membrane"/>
    <property type="evidence" value="ECO:0007669"/>
    <property type="project" value="UniProtKB-SubCell"/>
</dbReference>
<name>A0A7W4VYM8_9ACTN</name>
<gene>
    <name evidence="9" type="ORF">FHU40_004033</name>
</gene>
<evidence type="ECO:0000256" key="5">
    <source>
        <dbReference type="ARBA" id="ARBA00022989"/>
    </source>
</evidence>
<keyword evidence="5 7" id="KW-1133">Transmembrane helix</keyword>
<evidence type="ECO:0000313" key="10">
    <source>
        <dbReference type="Proteomes" id="UP000589626"/>
    </source>
</evidence>
<dbReference type="SUPFAM" id="SSF82866">
    <property type="entry name" value="Multidrug efflux transporter AcrB transmembrane domain"/>
    <property type="match status" value="2"/>
</dbReference>
<dbReference type="Gene3D" id="1.20.1640.10">
    <property type="entry name" value="Multidrug efflux transporter AcrB transmembrane domain"/>
    <property type="match status" value="2"/>
</dbReference>
<dbReference type="PROSITE" id="PS50156">
    <property type="entry name" value="SSD"/>
    <property type="match status" value="1"/>
</dbReference>
<feature type="transmembrane region" description="Helical" evidence="7">
    <location>
        <begin position="377"/>
        <end position="395"/>
    </location>
</feature>